<evidence type="ECO:0008006" key="4">
    <source>
        <dbReference type="Google" id="ProtNLM"/>
    </source>
</evidence>
<reference evidence="2 3" key="1">
    <citation type="journal article" date="2024" name="J Genomics">
        <title>Draft genome sequencing and assembly of Favolaschia claudopus CIRM-BRFM 2984 isolated from oak limbs.</title>
        <authorList>
            <person name="Navarro D."/>
            <person name="Drula E."/>
            <person name="Chaduli D."/>
            <person name="Cazenave R."/>
            <person name="Ahrendt S."/>
            <person name="Wang J."/>
            <person name="Lipzen A."/>
            <person name="Daum C."/>
            <person name="Barry K."/>
            <person name="Grigoriev I.V."/>
            <person name="Favel A."/>
            <person name="Rosso M.N."/>
            <person name="Martin F."/>
        </authorList>
    </citation>
    <scope>NUCLEOTIDE SEQUENCE [LARGE SCALE GENOMIC DNA]</scope>
    <source>
        <strain evidence="2 3">CIRM-BRFM 2984</strain>
    </source>
</reference>
<organism evidence="2 3">
    <name type="scientific">Favolaschia claudopus</name>
    <dbReference type="NCBI Taxonomy" id="2862362"/>
    <lineage>
        <taxon>Eukaryota</taxon>
        <taxon>Fungi</taxon>
        <taxon>Dikarya</taxon>
        <taxon>Basidiomycota</taxon>
        <taxon>Agaricomycotina</taxon>
        <taxon>Agaricomycetes</taxon>
        <taxon>Agaricomycetidae</taxon>
        <taxon>Agaricales</taxon>
        <taxon>Marasmiineae</taxon>
        <taxon>Mycenaceae</taxon>
        <taxon>Favolaschia</taxon>
    </lineage>
</organism>
<keyword evidence="1" id="KW-0732">Signal</keyword>
<evidence type="ECO:0000256" key="1">
    <source>
        <dbReference type="SAM" id="SignalP"/>
    </source>
</evidence>
<name>A0AAW0CFU6_9AGAR</name>
<feature type="chain" id="PRO_5043855436" description="Secreted protein" evidence="1">
    <location>
        <begin position="26"/>
        <end position="159"/>
    </location>
</feature>
<proteinExistence type="predicted"/>
<gene>
    <name evidence="2" type="ORF">R3P38DRAFT_2905804</name>
</gene>
<evidence type="ECO:0000313" key="3">
    <source>
        <dbReference type="Proteomes" id="UP001362999"/>
    </source>
</evidence>
<dbReference type="Proteomes" id="UP001362999">
    <property type="component" value="Unassembled WGS sequence"/>
</dbReference>
<evidence type="ECO:0000313" key="2">
    <source>
        <dbReference type="EMBL" id="KAK7038387.1"/>
    </source>
</evidence>
<sequence>MAHMIMIRHVRAFSFLSLSPPFVSAVSRHALIFCSCLSVSYLPPTSTPSLPLNLSRMAPKCPPCTLTAAPRRRYKADPHFVDVSSLDHGYSDLHSADAAFAELHSTFRPWEPAPTRKHCGGRMTKDRTCVIMFAPGSLIRPHCSLVSVVCTLVYVPLSL</sequence>
<protein>
    <recommendedName>
        <fullName evidence="4">Secreted protein</fullName>
    </recommendedName>
</protein>
<keyword evidence="3" id="KW-1185">Reference proteome</keyword>
<comment type="caution">
    <text evidence="2">The sequence shown here is derived from an EMBL/GenBank/DDBJ whole genome shotgun (WGS) entry which is preliminary data.</text>
</comment>
<feature type="signal peptide" evidence="1">
    <location>
        <begin position="1"/>
        <end position="25"/>
    </location>
</feature>
<dbReference type="EMBL" id="JAWWNJ010000017">
    <property type="protein sequence ID" value="KAK7038387.1"/>
    <property type="molecule type" value="Genomic_DNA"/>
</dbReference>
<dbReference type="AlphaFoldDB" id="A0AAW0CFU6"/>
<accession>A0AAW0CFU6</accession>